<evidence type="ECO:0000256" key="5">
    <source>
        <dbReference type="ARBA" id="ARBA00022919"/>
    </source>
</evidence>
<comment type="caution">
    <text evidence="13">The sequence shown here is derived from an EMBL/GenBank/DDBJ whole genome shotgun (WGS) entry which is preliminary data.</text>
</comment>
<dbReference type="SMART" id="SM00456">
    <property type="entry name" value="WW"/>
    <property type="match status" value="1"/>
</dbReference>
<evidence type="ECO:0000256" key="10">
    <source>
        <dbReference type="SAM" id="Phobius"/>
    </source>
</evidence>
<dbReference type="CDD" id="cd00104">
    <property type="entry name" value="KAZAL_FS"/>
    <property type="match status" value="2"/>
</dbReference>
<evidence type="ECO:0000259" key="12">
    <source>
        <dbReference type="PROSITE" id="PS51465"/>
    </source>
</evidence>
<dbReference type="PROSITE" id="PS50020">
    <property type="entry name" value="WW_DOMAIN_2"/>
    <property type="match status" value="1"/>
</dbReference>
<dbReference type="Pfam" id="PF14360">
    <property type="entry name" value="PAP2_C"/>
    <property type="match status" value="1"/>
</dbReference>
<name>A0AAD5M3A5_PYTIN</name>
<dbReference type="FunFam" id="2.20.70.10:FF:000236">
    <property type="entry name" value="Uncharacterized protein"/>
    <property type="match status" value="1"/>
</dbReference>
<dbReference type="SUPFAM" id="SSF55826">
    <property type="entry name" value="YbaK/ProRS associated domain"/>
    <property type="match status" value="1"/>
</dbReference>
<dbReference type="CDD" id="cd04332">
    <property type="entry name" value="YbaK_like"/>
    <property type="match status" value="1"/>
</dbReference>
<feature type="compositionally biased region" description="Basic and acidic residues" evidence="9">
    <location>
        <begin position="1257"/>
        <end position="1268"/>
    </location>
</feature>
<keyword evidence="8 10" id="KW-0472">Membrane</keyword>
<comment type="subcellular location">
    <subcellularLocation>
        <location evidence="1">Membrane</location>
        <topology evidence="1">Multi-pass membrane protein</topology>
    </subcellularLocation>
</comment>
<dbReference type="Pfam" id="PF01612">
    <property type="entry name" value="DNA_pol_A_exo1"/>
    <property type="match status" value="1"/>
</dbReference>
<evidence type="ECO:0000259" key="11">
    <source>
        <dbReference type="PROSITE" id="PS50020"/>
    </source>
</evidence>
<organism evidence="13 14">
    <name type="scientific">Pythium insidiosum</name>
    <name type="common">Pythiosis disease agent</name>
    <dbReference type="NCBI Taxonomy" id="114742"/>
    <lineage>
        <taxon>Eukaryota</taxon>
        <taxon>Sar</taxon>
        <taxon>Stramenopiles</taxon>
        <taxon>Oomycota</taxon>
        <taxon>Peronosporomycetes</taxon>
        <taxon>Pythiales</taxon>
        <taxon>Pythiaceae</taxon>
        <taxon>Pythium</taxon>
    </lineage>
</organism>
<dbReference type="InterPro" id="IPR045221">
    <property type="entry name" value="Sphingomyelin_synth-like"/>
</dbReference>
<feature type="transmembrane region" description="Helical" evidence="10">
    <location>
        <begin position="223"/>
        <end position="240"/>
    </location>
</feature>
<dbReference type="GO" id="GO:0003676">
    <property type="term" value="F:nucleic acid binding"/>
    <property type="evidence" value="ECO:0007669"/>
    <property type="project" value="InterPro"/>
</dbReference>
<feature type="region of interest" description="Disordered" evidence="9">
    <location>
        <begin position="411"/>
        <end position="430"/>
    </location>
</feature>
<dbReference type="Pfam" id="PF08907">
    <property type="entry name" value="DUF1853"/>
    <property type="match status" value="1"/>
</dbReference>
<dbReference type="GO" id="GO:0008408">
    <property type="term" value="F:3'-5' exonuclease activity"/>
    <property type="evidence" value="ECO:0007669"/>
    <property type="project" value="InterPro"/>
</dbReference>
<evidence type="ECO:0000256" key="1">
    <source>
        <dbReference type="ARBA" id="ARBA00004141"/>
    </source>
</evidence>
<dbReference type="Proteomes" id="UP001209570">
    <property type="component" value="Unassembled WGS sequence"/>
</dbReference>
<dbReference type="InterPro" id="IPR036754">
    <property type="entry name" value="YbaK/aa-tRNA-synt-asso_dom_sf"/>
</dbReference>
<feature type="region of interest" description="Disordered" evidence="9">
    <location>
        <begin position="1158"/>
        <end position="1179"/>
    </location>
</feature>
<gene>
    <name evidence="13" type="ORF">P43SY_000496</name>
</gene>
<dbReference type="GO" id="GO:0047493">
    <property type="term" value="F:ceramide cholinephosphotransferase activity"/>
    <property type="evidence" value="ECO:0007669"/>
    <property type="project" value="TreeGrafter"/>
</dbReference>
<evidence type="ECO:0000313" key="14">
    <source>
        <dbReference type="Proteomes" id="UP001209570"/>
    </source>
</evidence>
<dbReference type="GO" id="GO:0000139">
    <property type="term" value="C:Golgi membrane"/>
    <property type="evidence" value="ECO:0007669"/>
    <property type="project" value="TreeGrafter"/>
</dbReference>
<proteinExistence type="inferred from homology"/>
<evidence type="ECO:0000256" key="4">
    <source>
        <dbReference type="ARBA" id="ARBA00022692"/>
    </source>
</evidence>
<dbReference type="GO" id="GO:0046513">
    <property type="term" value="P:ceramide biosynthetic process"/>
    <property type="evidence" value="ECO:0007669"/>
    <property type="project" value="TreeGrafter"/>
</dbReference>
<dbReference type="InterPro" id="IPR015003">
    <property type="entry name" value="DUF1853"/>
</dbReference>
<sequence>MSQPSSAFDALCSDLEAPVEHAPMAAAKAGSVKDITATPTRHIGARKQRDAARERDNVATILSTPTKERFWLVDVWKAVDWHEVFAFIAWEVVTVLIVVFAFIAWEVVTVLIVVLAVSDWIYFFRFVVEPMDPSVRMRNAAVWAVFTVALVSVRRHVRSRCGHHFRSLADHAEIFVTMSLIMVFAINIAFYLHVPSSTPLRDLGFMLIPAQAEDSKLRPLSDIMTISLPIVCMVQSYFMTRENRCRVMAAFFRVATVSYALRTVTTALTSLPGPAPHCRPGNPQYAPPQTWIDVVTRVGPMYGQFFSCGDLIFSGHMAYTNSALLVYLRTLDRNFSRFSRLRWFLGVCYLSTLAVLCIAGRKHYTVDIVLGIMISTLVFFHFEHSWIPVALQHPETYASILHRYTTSRRRRDSSVSTPERSSETDECSDDYESDGYGYYATRMTPDTVVVMPHDIATHVLMCRGVKGMKREQSIQSEAPRGIVLLLGTKDILRQPTAIINKNMAKTDTQSVVRDTVISPTSNDVVTLSGASKVADAVLPASAVKIGQIKSETEIETETESSEAKTEAEIETEAEPQYRVAFMYPKSGDTSVLTTNVEEETEKKKKTKKGKEQWGLGLGWRYPLGWWNMYGADKSRSRSKALALGVYFASLLEYWLRYCPTLRPARFEVGKQIVSATNQTLGQLKFLFRLCGEDDDFADFHVESSVKFFLLHPEEQTSEAMPHRLEHFVGPHLGENLAWRVQEVARKLDMCRGDSVQRWLQEHYSDNVQSRVVLRGLQTNSHEQSDESGEPPEDFVEPQEGVSLYQLAVEDEVFVVDVQTLGTQAQAPLELIWSEPDVFVLVGFCVTGDLRRLHRSFPLLFAAPHLSRQLVELKQLAYYRRLPASKWGLAQLYDVCMGDQLDKEEQCSDWSRRPLSSSQVVYAAKDAFVVRNITAFLLADVDDWNNSKPSQGPSFLRRFAVVTSVTTPLNDGLAPELGHWINSFEAMDTHHVRAALHAHGLTGIADAIHTVADAEKPGFVARREAGLIVKTIAIVFRNGATDPIQGESALARVNYAAVVLPLDASIDMAELAHEFDTEAGDVMLADRETLIRVFGYRRGGVGPIGLREQSAIRVVLDASLRAERAILCGAGQEDVVNIPKEDMLALGKCTLCSRPYEPPADEAESAPVHPASATASKPKRKRWVELKSKRGRTYYHNTETGEDTWEKPADIDADAVEDGFVPFKNDAMKNAVLREQAKADATKMGLPPTLIAAMQARQQEHDSVEDPFDKMLNQPSATPNPQSQPRASPSPRSTNAHHPTLVATFAALLAVCRADVQASEAQDCRVLRCDATDNTPVCGSDGNTYRNQCLFEFAKCRHSKLKIAHHRACEDVVIVKHDAESKSKLSVHVHVTKTSEKNTTKPAAKECNDFCSRELEPVCASDKKTYNNMCLFEAAQCRNPKLTLVNADGPCENLD</sequence>
<dbReference type="SUPFAM" id="SSF100895">
    <property type="entry name" value="Kazal-type serine protease inhibitors"/>
    <property type="match status" value="2"/>
</dbReference>
<keyword evidence="3" id="KW-0808">Transferase</keyword>
<dbReference type="Pfam" id="PF07648">
    <property type="entry name" value="Kazal_2"/>
    <property type="match status" value="2"/>
</dbReference>
<dbReference type="InterPro" id="IPR002350">
    <property type="entry name" value="Kazal_dom"/>
</dbReference>
<evidence type="ECO:0000256" key="3">
    <source>
        <dbReference type="ARBA" id="ARBA00022679"/>
    </source>
</evidence>
<dbReference type="Gene3D" id="3.90.960.10">
    <property type="entry name" value="YbaK/aminoacyl-tRNA synthetase-associated domain"/>
    <property type="match status" value="1"/>
</dbReference>
<keyword evidence="14" id="KW-1185">Reference proteome</keyword>
<dbReference type="Gene3D" id="3.30.420.10">
    <property type="entry name" value="Ribonuclease H-like superfamily/Ribonuclease H"/>
    <property type="match status" value="1"/>
</dbReference>
<feature type="transmembrane region" description="Helical" evidence="10">
    <location>
        <begin position="174"/>
        <end position="194"/>
    </location>
</feature>
<evidence type="ECO:0000256" key="8">
    <source>
        <dbReference type="ARBA" id="ARBA00023136"/>
    </source>
</evidence>
<dbReference type="InterPro" id="IPR036397">
    <property type="entry name" value="RNaseH_sf"/>
</dbReference>
<dbReference type="InterPro" id="IPR036020">
    <property type="entry name" value="WW_dom_sf"/>
</dbReference>
<dbReference type="EMBL" id="JAKCXM010000093">
    <property type="protein sequence ID" value="KAJ0402882.1"/>
    <property type="molecule type" value="Genomic_DNA"/>
</dbReference>
<dbReference type="CDD" id="cd00201">
    <property type="entry name" value="WW"/>
    <property type="match status" value="1"/>
</dbReference>
<dbReference type="Gene3D" id="3.30.60.30">
    <property type="match status" value="2"/>
</dbReference>
<feature type="region of interest" description="Disordered" evidence="9">
    <location>
        <begin position="1254"/>
        <end position="1296"/>
    </location>
</feature>
<evidence type="ECO:0000313" key="13">
    <source>
        <dbReference type="EMBL" id="KAJ0402882.1"/>
    </source>
</evidence>
<keyword evidence="6 10" id="KW-1133">Transmembrane helix</keyword>
<dbReference type="Gene3D" id="2.20.70.10">
    <property type="match status" value="1"/>
</dbReference>
<reference evidence="13" key="1">
    <citation type="submission" date="2021-12" db="EMBL/GenBank/DDBJ databases">
        <title>Prjna785345.</title>
        <authorList>
            <person name="Rujirawat T."/>
            <person name="Krajaejun T."/>
        </authorList>
    </citation>
    <scope>NUCLEOTIDE SEQUENCE</scope>
    <source>
        <strain evidence="13">Pi057C3</strain>
    </source>
</reference>
<evidence type="ECO:0000256" key="7">
    <source>
        <dbReference type="ARBA" id="ARBA00023098"/>
    </source>
</evidence>
<dbReference type="GO" id="GO:0005886">
    <property type="term" value="C:plasma membrane"/>
    <property type="evidence" value="ECO:0007669"/>
    <property type="project" value="TreeGrafter"/>
</dbReference>
<dbReference type="InterPro" id="IPR001202">
    <property type="entry name" value="WW_dom"/>
</dbReference>
<dbReference type="PANTHER" id="PTHR21290:SF62">
    <property type="entry name" value="PHOSPHATIDYLINOSITOL:CERAMIDE INOSITOLPHOSPHOTRANSFERASE 1-RELATED"/>
    <property type="match status" value="1"/>
</dbReference>
<dbReference type="GO" id="GO:0005789">
    <property type="term" value="C:endoplasmic reticulum membrane"/>
    <property type="evidence" value="ECO:0007669"/>
    <property type="project" value="TreeGrafter"/>
</dbReference>
<evidence type="ECO:0000256" key="6">
    <source>
        <dbReference type="ARBA" id="ARBA00022989"/>
    </source>
</evidence>
<dbReference type="SUPFAM" id="SSF51045">
    <property type="entry name" value="WW domain"/>
    <property type="match status" value="1"/>
</dbReference>
<keyword evidence="5" id="KW-0746">Sphingolipid metabolism</keyword>
<feature type="domain" description="WW" evidence="11">
    <location>
        <begin position="1176"/>
        <end position="1209"/>
    </location>
</feature>
<feature type="domain" description="Kazal-like" evidence="12">
    <location>
        <begin position="1400"/>
        <end position="1452"/>
    </location>
</feature>
<feature type="compositionally biased region" description="Low complexity" evidence="9">
    <location>
        <begin position="1280"/>
        <end position="1292"/>
    </location>
</feature>
<dbReference type="InterPro" id="IPR025749">
    <property type="entry name" value="Sphingomyelin_synth-like_dom"/>
</dbReference>
<dbReference type="Pfam" id="PF00397">
    <property type="entry name" value="WW"/>
    <property type="match status" value="1"/>
</dbReference>
<dbReference type="InterPro" id="IPR012337">
    <property type="entry name" value="RNaseH-like_sf"/>
</dbReference>
<keyword evidence="4 10" id="KW-0812">Transmembrane</keyword>
<dbReference type="Pfam" id="PF04073">
    <property type="entry name" value="tRNA_edit"/>
    <property type="match status" value="1"/>
</dbReference>
<dbReference type="InterPro" id="IPR002562">
    <property type="entry name" value="3'-5'_exonuclease_dom"/>
</dbReference>
<dbReference type="GO" id="GO:0033188">
    <property type="term" value="F:sphingomyelin synthase activity"/>
    <property type="evidence" value="ECO:0007669"/>
    <property type="project" value="TreeGrafter"/>
</dbReference>
<feature type="transmembrane region" description="Helical" evidence="10">
    <location>
        <begin position="137"/>
        <end position="153"/>
    </location>
</feature>
<dbReference type="GO" id="GO:0002161">
    <property type="term" value="F:aminoacyl-tRNA deacylase activity"/>
    <property type="evidence" value="ECO:0007669"/>
    <property type="project" value="InterPro"/>
</dbReference>
<dbReference type="InterPro" id="IPR007214">
    <property type="entry name" value="YbaK/aa-tRNA-synth-assoc-dom"/>
</dbReference>
<feature type="domain" description="Kazal-like" evidence="12">
    <location>
        <begin position="1317"/>
        <end position="1370"/>
    </location>
</feature>
<dbReference type="PROSITE" id="PS51465">
    <property type="entry name" value="KAZAL_2"/>
    <property type="match status" value="2"/>
</dbReference>
<dbReference type="InterPro" id="IPR036058">
    <property type="entry name" value="Kazal_dom_sf"/>
</dbReference>
<feature type="transmembrane region" description="Helical" evidence="10">
    <location>
        <begin position="84"/>
        <end position="117"/>
    </location>
</feature>
<keyword evidence="7" id="KW-0443">Lipid metabolism</keyword>
<accession>A0AAD5M3A5</accession>
<evidence type="ECO:0000256" key="9">
    <source>
        <dbReference type="SAM" id="MobiDB-lite"/>
    </source>
</evidence>
<dbReference type="PANTHER" id="PTHR21290">
    <property type="entry name" value="SPHINGOMYELIN SYNTHETASE"/>
    <property type="match status" value="1"/>
</dbReference>
<dbReference type="SMART" id="SM00280">
    <property type="entry name" value="KAZAL"/>
    <property type="match status" value="2"/>
</dbReference>
<evidence type="ECO:0000256" key="2">
    <source>
        <dbReference type="ARBA" id="ARBA00005441"/>
    </source>
</evidence>
<comment type="similarity">
    <text evidence="2">Belongs to the sphingomyelin synthase family.</text>
</comment>
<dbReference type="SUPFAM" id="SSF53098">
    <property type="entry name" value="Ribonuclease H-like"/>
    <property type="match status" value="1"/>
</dbReference>
<feature type="transmembrane region" description="Helical" evidence="10">
    <location>
        <begin position="341"/>
        <end position="359"/>
    </location>
</feature>
<protein>
    <submittedName>
        <fullName evidence="13">Uncharacterized protein</fullName>
    </submittedName>
</protein>